<dbReference type="SMART" id="SM00065">
    <property type="entry name" value="GAF"/>
    <property type="match status" value="1"/>
</dbReference>
<gene>
    <name evidence="6" type="ORF">IQ63_33370</name>
</gene>
<name>A0A0L0JS91_9ACTN</name>
<evidence type="ECO:0000256" key="3">
    <source>
        <dbReference type="ARBA" id="ARBA00023012"/>
    </source>
</evidence>
<dbReference type="AlphaFoldDB" id="A0A0L0JS91"/>
<dbReference type="Pfam" id="PF13185">
    <property type="entry name" value="GAF_2"/>
    <property type="match status" value="1"/>
</dbReference>
<dbReference type="OrthoDB" id="5241249at2"/>
<accession>A0A0L0JS91</accession>
<keyword evidence="2 6" id="KW-0418">Kinase</keyword>
<protein>
    <submittedName>
        <fullName evidence="6">Histidine kinase</fullName>
    </submittedName>
</protein>
<dbReference type="Pfam" id="PF02518">
    <property type="entry name" value="HATPase_c"/>
    <property type="match status" value="1"/>
</dbReference>
<dbReference type="CDD" id="cd16917">
    <property type="entry name" value="HATPase_UhpB-NarQ-NarX-like"/>
    <property type="match status" value="1"/>
</dbReference>
<dbReference type="EMBL" id="JPPY01000189">
    <property type="protein sequence ID" value="KND28364.1"/>
    <property type="molecule type" value="Genomic_DNA"/>
</dbReference>
<dbReference type="InterPro" id="IPR011712">
    <property type="entry name" value="Sig_transdc_His_kin_sub3_dim/P"/>
</dbReference>
<proteinExistence type="predicted"/>
<dbReference type="PANTHER" id="PTHR24421:SF56">
    <property type="entry name" value="OXYGEN SENSOR HISTIDINE KINASE RESPONSE REGULATOR DOST"/>
    <property type="match status" value="1"/>
</dbReference>
<dbReference type="InterPro" id="IPR036890">
    <property type="entry name" value="HATPase_C_sf"/>
</dbReference>
<feature type="domain" description="GAF" evidence="5">
    <location>
        <begin position="78"/>
        <end position="225"/>
    </location>
</feature>
<organism evidence="6 7">
    <name type="scientific">Streptomyces acidiscabies</name>
    <dbReference type="NCBI Taxonomy" id="42234"/>
    <lineage>
        <taxon>Bacteria</taxon>
        <taxon>Bacillati</taxon>
        <taxon>Actinomycetota</taxon>
        <taxon>Actinomycetes</taxon>
        <taxon>Kitasatosporales</taxon>
        <taxon>Streptomycetaceae</taxon>
        <taxon>Streptomyces</taxon>
    </lineage>
</organism>
<dbReference type="GO" id="GO:0000155">
    <property type="term" value="F:phosphorelay sensor kinase activity"/>
    <property type="evidence" value="ECO:0007669"/>
    <property type="project" value="InterPro"/>
</dbReference>
<comment type="caution">
    <text evidence="6">The sequence shown here is derived from an EMBL/GenBank/DDBJ whole genome shotgun (WGS) entry which is preliminary data.</text>
</comment>
<sequence>MLAGAGAVPGSAESAGPVEPSIEGGESNVSTESGEPLPRLRLDDLLDELHARIGAVRSTRDRVQSLLQAVLDVGRGLELSQVLHRVVEAAVTLADAEYGALGVIGEDRNLSAFVPVGMSDEIQERIGPLPRGHGLLGTLIQCPEPVRTADVAGHPDFRGFPEHHPPMRSFLGVPIRVRDEVFGNLYLTNRRGAPEFDAEDEAVVSALAVAAGVAIDNARLYEDARRRETWLAAAAEITSALLADRPQTEVLRMVTRHALRNVSADLGAVLVRADGAQALRTAVAVGEGAELFAGPRPLPRAGPLAAAFTGCGAVVVDDLSRELRAGEELGLGAAVLVPLGAAGPARGVLLLARGKGRASFGTAETGPLVGFAAQAAVGIELAERGKHARRTATEEERERVMDDLHDVAVQRLFALGMGLEALRRLVRYPPEAVERLTRLVDDVDTTIKLISSAVLRLRLREQPGVSTLWARVAATVEQAAGPLGLTPVLRMEGIPDGATPGPVADQVTAVLTEALDNVARHARARSVDVHLVAGDGMLAVDVTDDGTGIPEGVVLGGLADLEVRAAALGGGLVLETPPGGGTRLRWRVPLTGHPRPTT</sequence>
<dbReference type="Gene3D" id="1.20.5.1930">
    <property type="match status" value="1"/>
</dbReference>
<dbReference type="PATRIC" id="fig|42234.21.peg.6870"/>
<dbReference type="RefSeq" id="WP_078841577.1">
    <property type="nucleotide sequence ID" value="NZ_KQ257831.1"/>
</dbReference>
<evidence type="ECO:0000313" key="6">
    <source>
        <dbReference type="EMBL" id="KND28364.1"/>
    </source>
</evidence>
<dbReference type="InterPro" id="IPR050482">
    <property type="entry name" value="Sensor_HK_TwoCompSys"/>
</dbReference>
<dbReference type="Gene3D" id="3.30.565.10">
    <property type="entry name" value="Histidine kinase-like ATPase, C-terminal domain"/>
    <property type="match status" value="1"/>
</dbReference>
<keyword evidence="3" id="KW-0902">Two-component regulatory system</keyword>
<keyword evidence="1" id="KW-0808">Transferase</keyword>
<dbReference type="InterPro" id="IPR003018">
    <property type="entry name" value="GAF"/>
</dbReference>
<reference evidence="7" key="1">
    <citation type="submission" date="2014-07" db="EMBL/GenBank/DDBJ databases">
        <title>Genome sequencing of plant-pathogenic Streptomyces species.</title>
        <authorList>
            <person name="Harrison J."/>
            <person name="Sapp M."/>
            <person name="Thwaites R."/>
            <person name="Studholme D.J."/>
        </authorList>
    </citation>
    <scope>NUCLEOTIDE SEQUENCE [LARGE SCALE GENOMIC DNA]</scope>
    <source>
        <strain evidence="7">NCPPB 4445</strain>
    </source>
</reference>
<evidence type="ECO:0000256" key="4">
    <source>
        <dbReference type="SAM" id="MobiDB-lite"/>
    </source>
</evidence>
<dbReference type="Pfam" id="PF07730">
    <property type="entry name" value="HisKA_3"/>
    <property type="match status" value="1"/>
</dbReference>
<dbReference type="InterPro" id="IPR003594">
    <property type="entry name" value="HATPase_dom"/>
</dbReference>
<dbReference type="Proteomes" id="UP000037151">
    <property type="component" value="Unassembled WGS sequence"/>
</dbReference>
<dbReference type="SUPFAM" id="SSF55781">
    <property type="entry name" value="GAF domain-like"/>
    <property type="match status" value="2"/>
</dbReference>
<evidence type="ECO:0000256" key="2">
    <source>
        <dbReference type="ARBA" id="ARBA00022777"/>
    </source>
</evidence>
<feature type="region of interest" description="Disordered" evidence="4">
    <location>
        <begin position="1"/>
        <end position="37"/>
    </location>
</feature>
<dbReference type="GO" id="GO:0046983">
    <property type="term" value="F:protein dimerization activity"/>
    <property type="evidence" value="ECO:0007669"/>
    <property type="project" value="InterPro"/>
</dbReference>
<dbReference type="Gene3D" id="3.30.450.40">
    <property type="match status" value="2"/>
</dbReference>
<dbReference type="InterPro" id="IPR029016">
    <property type="entry name" value="GAF-like_dom_sf"/>
</dbReference>
<dbReference type="GO" id="GO:0016020">
    <property type="term" value="C:membrane"/>
    <property type="evidence" value="ECO:0007669"/>
    <property type="project" value="InterPro"/>
</dbReference>
<evidence type="ECO:0000259" key="5">
    <source>
        <dbReference type="SMART" id="SM00065"/>
    </source>
</evidence>
<dbReference type="SUPFAM" id="SSF55874">
    <property type="entry name" value="ATPase domain of HSP90 chaperone/DNA topoisomerase II/histidine kinase"/>
    <property type="match status" value="1"/>
</dbReference>
<dbReference type="PANTHER" id="PTHR24421">
    <property type="entry name" value="NITRATE/NITRITE SENSOR PROTEIN NARX-RELATED"/>
    <property type="match status" value="1"/>
</dbReference>
<evidence type="ECO:0000313" key="7">
    <source>
        <dbReference type="Proteomes" id="UP000037151"/>
    </source>
</evidence>
<evidence type="ECO:0000256" key="1">
    <source>
        <dbReference type="ARBA" id="ARBA00022679"/>
    </source>
</evidence>